<feature type="transmembrane region" description="Helical" evidence="3">
    <location>
        <begin position="1000"/>
        <end position="1019"/>
    </location>
</feature>
<feature type="transmembrane region" description="Helical" evidence="3">
    <location>
        <begin position="1073"/>
        <end position="1094"/>
    </location>
</feature>
<feature type="transmembrane region" description="Helical" evidence="3">
    <location>
        <begin position="2956"/>
        <end position="2977"/>
    </location>
</feature>
<accession>A0A517LQB3</accession>
<dbReference type="Pfam" id="PF00534">
    <property type="entry name" value="Glycos_transf_1"/>
    <property type="match status" value="1"/>
</dbReference>
<protein>
    <recommendedName>
        <fullName evidence="4">Glycosyl transferase family 1 domain-containing protein</fullName>
    </recommendedName>
</protein>
<feature type="transmembrane region" description="Helical" evidence="3">
    <location>
        <begin position="960"/>
        <end position="980"/>
    </location>
</feature>
<keyword evidence="3" id="KW-1133">Transmembrane helix</keyword>
<evidence type="ECO:0000313" key="5">
    <source>
        <dbReference type="EMBL" id="QDS77796.1"/>
    </source>
</evidence>
<proteinExistence type="predicted"/>
<dbReference type="Proteomes" id="UP000316270">
    <property type="component" value="Chromosome 18"/>
</dbReference>
<feature type="transmembrane region" description="Helical" evidence="3">
    <location>
        <begin position="1039"/>
        <end position="1061"/>
    </location>
</feature>
<feature type="transmembrane region" description="Helical" evidence="3">
    <location>
        <begin position="1130"/>
        <end position="1150"/>
    </location>
</feature>
<evidence type="ECO:0000256" key="2">
    <source>
        <dbReference type="SAM" id="MobiDB-lite"/>
    </source>
</evidence>
<feature type="compositionally biased region" description="Polar residues" evidence="2">
    <location>
        <begin position="3136"/>
        <end position="3145"/>
    </location>
</feature>
<evidence type="ECO:0000256" key="1">
    <source>
        <dbReference type="ARBA" id="ARBA00022676"/>
    </source>
</evidence>
<feature type="region of interest" description="Disordered" evidence="2">
    <location>
        <begin position="3128"/>
        <end position="3235"/>
    </location>
</feature>
<dbReference type="STRING" id="50376.A0A517LQB3"/>
<feature type="transmembrane region" description="Helical" evidence="3">
    <location>
        <begin position="1297"/>
        <end position="1318"/>
    </location>
</feature>
<feature type="compositionally biased region" description="Polar residues" evidence="2">
    <location>
        <begin position="3181"/>
        <end position="3193"/>
    </location>
</feature>
<keyword evidence="3" id="KW-0472">Membrane</keyword>
<evidence type="ECO:0000259" key="4">
    <source>
        <dbReference type="Pfam" id="PF00534"/>
    </source>
</evidence>
<dbReference type="Gene3D" id="3.40.50.2000">
    <property type="entry name" value="Glycogen Phosphorylase B"/>
    <property type="match status" value="1"/>
</dbReference>
<dbReference type="PROSITE" id="PS00018">
    <property type="entry name" value="EF_HAND_1"/>
    <property type="match status" value="1"/>
</dbReference>
<keyword evidence="3" id="KW-0812">Transmembrane</keyword>
<evidence type="ECO:0000313" key="6">
    <source>
        <dbReference type="Proteomes" id="UP000316270"/>
    </source>
</evidence>
<feature type="transmembrane region" description="Helical" evidence="3">
    <location>
        <begin position="41"/>
        <end position="64"/>
    </location>
</feature>
<dbReference type="InterPro" id="IPR018247">
    <property type="entry name" value="EF_Hand_1_Ca_BS"/>
</dbReference>
<feature type="transmembrane region" description="Helical" evidence="3">
    <location>
        <begin position="1448"/>
        <end position="1468"/>
    </location>
</feature>
<evidence type="ECO:0000256" key="3">
    <source>
        <dbReference type="SAM" id="Phobius"/>
    </source>
</evidence>
<feature type="transmembrane region" description="Helical" evidence="3">
    <location>
        <begin position="1330"/>
        <end position="1350"/>
    </location>
</feature>
<feature type="transmembrane region" description="Helical" evidence="3">
    <location>
        <begin position="1393"/>
        <end position="1412"/>
    </location>
</feature>
<feature type="transmembrane region" description="Helical" evidence="3">
    <location>
        <begin position="3021"/>
        <end position="3042"/>
    </location>
</feature>
<dbReference type="PANTHER" id="PTHR12526">
    <property type="entry name" value="GLYCOSYLTRANSFERASE"/>
    <property type="match status" value="1"/>
</dbReference>
<dbReference type="EMBL" id="CP042202">
    <property type="protein sequence ID" value="QDS77796.1"/>
    <property type="molecule type" value="Genomic_DNA"/>
</dbReference>
<gene>
    <name evidence="5" type="ORF">FKW77_005561</name>
</gene>
<dbReference type="InterPro" id="IPR001296">
    <property type="entry name" value="Glyco_trans_1"/>
</dbReference>
<feature type="transmembrane region" description="Helical" evidence="3">
    <location>
        <begin position="1418"/>
        <end position="1436"/>
    </location>
</feature>
<feature type="region of interest" description="Disordered" evidence="2">
    <location>
        <begin position="86"/>
        <end position="107"/>
    </location>
</feature>
<feature type="domain" description="Glycosyl transferase family 1" evidence="4">
    <location>
        <begin position="2639"/>
        <end position="2798"/>
    </location>
</feature>
<keyword evidence="1" id="KW-0328">Glycosyltransferase</keyword>
<feature type="transmembrane region" description="Helical" evidence="3">
    <location>
        <begin position="2989"/>
        <end position="3009"/>
    </location>
</feature>
<keyword evidence="1" id="KW-0808">Transferase</keyword>
<keyword evidence="6" id="KW-1185">Reference proteome</keyword>
<name>A0A517LQB3_9PEZI</name>
<dbReference type="OrthoDB" id="2582433at2759"/>
<reference evidence="5 6" key="1">
    <citation type="submission" date="2019-07" db="EMBL/GenBank/DDBJ databases">
        <title>Finished genome of Venturia effusa.</title>
        <authorList>
            <person name="Young C.A."/>
            <person name="Cox M.P."/>
            <person name="Ganley A.R.D."/>
            <person name="David W.J."/>
        </authorList>
    </citation>
    <scope>NUCLEOTIDE SEQUENCE [LARGE SCALE GENOMIC DNA]</scope>
    <source>
        <strain evidence="6">albino</strain>
    </source>
</reference>
<organism evidence="5 6">
    <name type="scientific">Venturia effusa</name>
    <dbReference type="NCBI Taxonomy" id="50376"/>
    <lineage>
        <taxon>Eukaryota</taxon>
        <taxon>Fungi</taxon>
        <taxon>Dikarya</taxon>
        <taxon>Ascomycota</taxon>
        <taxon>Pezizomycotina</taxon>
        <taxon>Dothideomycetes</taxon>
        <taxon>Pleosporomycetidae</taxon>
        <taxon>Venturiales</taxon>
        <taxon>Venturiaceae</taxon>
        <taxon>Venturia</taxon>
    </lineage>
</organism>
<dbReference type="PANTHER" id="PTHR12526:SF630">
    <property type="entry name" value="GLYCOSYLTRANSFERASE"/>
    <property type="match status" value="1"/>
</dbReference>
<feature type="compositionally biased region" description="Basic and acidic residues" evidence="2">
    <location>
        <begin position="3220"/>
        <end position="3235"/>
    </location>
</feature>
<sequence length="3235" mass="363843">MAFPFQPGLDPVIAACKDSEYRIYCNSVVPASQRLRFWYQYANLSLVVVALSFPFVLLSFRYVWKWWKGWKWQWKLVPAGLQFSKPRPFSVSSSSRRRASNANPEDSQDLVTALPALPEEIKALQSSSTSMTTLKVYPPGSASSTARNSVSGWRQIRKTSGLFQLSQMTQDSLSRRSSIFREDFRKSVRSFTILPEDGSVFGLDPAQNYDLGIIPLFYESTAYSSNTGSRCPSPVPASVDRRSIGPGASRASVQSMFLSGKHTMGLVDVQDFRVSCLLDRGVPVAVRKMDILRVGQGCKGLAIRISDDASAELVVELLGTLYDWAIEVIVMCNADAKIWDSVDFDLIAGIIIENGCMLANGRRRDFFRATRVRNLMGKCVEKRVDRPTFFAGFYDLWHTRPSASVVRRSFKLAEFYGAAFEHAPLADAYWENNQRRKLPLSLGAFDYIKRQDTVELQRKWTEGRLPSSFSEETTEVVSQLSLDTVQLVIPRIHDILQPMPLPEKLDRFRTESSATMDSPAWVSLAPIRSDFWVTTSGGDDLSTLGCMPLRGSVTSLQYGAILTTLKQLRDLKMLRMLEEVDLPKICGKLQTSRQRSNHPGLLDGLVKGLTSGEICIYKGLDSAFRVPDESAHMWGLSSKSRTLDIFVSQKAPNQIGVILHTFLAYHGVSRLGRYEEELNLEATQDGTAPPRIPANIRSELAHSTTSELLSLLQQLRVANTSSSIIDAIRDVCSKSLIEFTSRDSWNEDCAKGFLDGSLTIEDVVQRRLEELARRGAELLPDLDNLCLLYRIVDDLVAQALFSADRESLDCLLSSLKAAYGSLADSSHYVDINADLFALIFFCVLRKAAFEDVYIEATDRCPFFLTQPDQAAVFSELWVLGSQCEIYFGLKPRALGRIIYDDYRTFLRQCPPLDIWNGKQEFTAYSFDQISELSLAKAKDGSVANDPSKLRRAQKTLTETAASFGALSIFCVPAIVDVSLLTTTGRGFFTTAFMQPEDITVANYALIASLLITAWVTGWVGSSGSMYLYSWAFDNANIFFVQRLSGGLIITLIVGTCGFIAFSAQISLRAGGVWTAYLLILSTYLNLLGVMATMHFSNSPLRSGRTVLWRTFPVLVVSPLLSTFVNGYDLAIYLLTLTVFLILLLLQYWVLSRQWSTWMALIPKMNESDITAWYQKRLRGQREKDGYCSHDEEGDGQELKETAQLVFRAEVAASKRKVKNFGHRNDQLITKAAKGLPYANWLVGKGKNGEPLPDAFSSTWFVQLDLAIKAQQQMARGLKEHSAFFLFRYSKYDIGQNVGFFLMVLMDHWVGLIMSARPFRRPQETDARTRYSTGLCLLYFLSSAIAVDMTLQKYWAKTTKLSEERLTDLQHAHAVQSKALKDRRRLWIQGTVELATKLVFILGLTVLTLIFVVERGSDVTLFYAYIIGHTGALFAQFNRCFTTNPAAHVKSVFACAFAGLLVGILLHAVPATSAFRYSDVIALDVASLTAAVMTSFWVYRSPAADRSSVPTSMSELDPGRFHSQIRIGVTRAHCTYPETLKLMENAKYTISALDKTIISQEITELLHFALELPNHFSALAPWSSALLRRTIDMWGSGDLAISVASRQFFAAQGLQDNWSISDHDKNRLHITAGFLDEAELESYRVVHSQALSYFLAEIILHHVAVAIQGCSHQEAVLSEHLLHQTEFTSKRIEYQLATENANFLRHIVRNTNAELMRHLCLYVNVDIDWQDTPLSVRKAILARISGDKIDVDASTLAWSRDSAVDFRVADFALYLCLQIHQISQDRLEIIRLPSVPEMPTSAQSPAQMLQHIVQKSSPILALKIVVRTIVHCVKWIAVLTSGASEVERELWYALRGTHFHGTILRILLAFWRICWYLRNFWIWLFTVARRPVLAKFATMITHGASRELCRNTITVELPERTITGFAYRNIHGNIQMQMYAGVLQDQPASTGPLATAIYDKNNRLVSRSDMSSAGETTSTFNFGSGKGRWPLYKDISEPARKLRCQYDKSGRIVSGHITLAHEQYTFIYHYKKYPKHNSQLLRADYRLVDSPDRSLFVSWCHSSGLHTGDEVDFEAVPSEKVTRVVRAIGEKRFTTSWSYTHKRDPIISNTVEEGATIHHLIDIPKIFEDEAQLLVKPTHLSFDSDDLLIHHQPRHLRSIIPGINAQDNFLAPVRAKLAPFDIFGFSYWSRKVVYQKLPTSRLRSELWRLWMKSTDLDATTACWMDEMILREEPLLQSYWNYRNTGRLLEATRALDLNNDGIVGAIEVMSDVSQKCSLLIKAADLYTMGLGKDANQITNRPNCYQDTDNRISIIFNDIGCWPDAPGGVSNCRRDLVDGLSTIRNHVIGESANDYGIPRYQIEKNVQSMKLLPLWGMDGKTAMHGLIDNLLQSQVDEKIYDTKVQRDIVGLFIPLLKAFVKGARTKHPSRADLITASNSMLRMSTYFEKHDYNKTWKSKEVETAWVESWLCSYANDPNILDASEYFDIERPTMMDFKAALDLYMCYFFIYACQLPEDPKDCPRVFQSTHHGISSLFGMVLKYRKGTTFGLWDHAILWRESCLNISPAQCLLPIPVQSMLLAGIGLAAKLAYLHVDIVLPCTSVFNPTWEAAVGTDGGRIGSEKLFHRKIDPIVNGISSMESFEPVKEIRSKKPTVVMLSNIQFIKDIKTAVLAADVIVNEYGFKDYQLLVYGAQDRQPSYMVETSNLIQERNLTNNVNLAGFGNPKEVLKDAWVFMNSSLSEGLPLAIGEAALSGIPIVATEVGATALVLTDPDDPATRYGEVVPPNDPTALARAQISLLAMMGQWAKYTDEATTPVPTLPDAPTPKDVAWITKRMHDHTPSRRKLGLLSRDVVLRSFHGNRYLREHEQMYWIQWHHARMRADAKLQEKDYSRYAFGAVPRMRFDGEDKVGLLQAGGEGKTFRWQDFAPVVKKKQRKQQKARQRSTFEGDARMRFSKGVLSIVIVALLTGGYSLTALLWFACPSILFHIDSVFIPIFSVSLFGFLATIYAFASSTRYSFSSASAPITLAITAFSAILYGAFALLARRRISKLTRRVPDPNIHNQDTSYSRCTTTPTPVQWQEPAYYQNYIQNMHPTACSPNSLDSSSLMTVPPPTEDELVNRQMEALLHKPDTGAAPNASRSTFTLQWPQGEEEEIDGLGNRRTRTFSAGTNGTLLPPGRRNGSRSQSESTRTNWTRPFARVMGNEKGKGRPDGSGPGHQRAKSREERRREIELNTLS</sequence>
<dbReference type="SUPFAM" id="SSF53756">
    <property type="entry name" value="UDP-Glycosyltransferase/glycogen phosphorylase"/>
    <property type="match status" value="1"/>
</dbReference>